<sequence>MNTFYDNLHQMLRPLLFQKTKVLQILYCHYSVPYARLRLHISEDSLNLSIRGEKKTYYGNKWESSC</sequence>
<protein>
    <submittedName>
        <fullName evidence="1">Uncharacterized protein</fullName>
    </submittedName>
</protein>
<reference evidence="1" key="1">
    <citation type="journal article" date="2006" name="Nature">
        <title>Deciphering the evolution and metabolism of an anammox bacterium from a community genome.</title>
        <authorList>
            <person name="Strous M."/>
            <person name="Pelletier E."/>
            <person name="Mangenot S."/>
            <person name="Rattei T."/>
            <person name="Lehner A."/>
            <person name="Taylor M.W."/>
            <person name="Horn M."/>
            <person name="Daims H."/>
            <person name="Bartol-Mavel D."/>
            <person name="Wincker P."/>
            <person name="Barbe V."/>
            <person name="Fonknechten N."/>
            <person name="Vallenet D."/>
            <person name="Segurens B."/>
            <person name="Schenowitz-Truong C."/>
            <person name="Medigue C."/>
            <person name="Collingro A."/>
            <person name="Snel B."/>
            <person name="Dutilh B.E."/>
            <person name="OpDenCamp H.J.M."/>
            <person name="vanDerDrift C."/>
            <person name="Cirpus I."/>
            <person name="vanDePas-Schoonen K.T."/>
            <person name="Harhangi H.R."/>
            <person name="vanNiftrik L."/>
            <person name="Schmid M."/>
            <person name="Keltjens J."/>
            <person name="vanDeVossenberg J."/>
            <person name="Kartal B."/>
            <person name="Meier H."/>
            <person name="Frishman D."/>
            <person name="Huynen M.A."/>
            <person name="Mewes H."/>
            <person name="Weissenbach J."/>
            <person name="Jetten M.S.M."/>
            <person name="Wagner M."/>
            <person name="LePaslier D."/>
        </authorList>
    </citation>
    <scope>NUCLEOTIDE SEQUENCE</scope>
</reference>
<evidence type="ECO:0000313" key="3">
    <source>
        <dbReference type="Proteomes" id="UP000501926"/>
    </source>
</evidence>
<reference evidence="1" key="2">
    <citation type="submission" date="2006-01" db="EMBL/GenBank/DDBJ databases">
        <authorList>
            <person name="Genoscope"/>
        </authorList>
    </citation>
    <scope>NUCLEOTIDE SEQUENCE</scope>
</reference>
<name>Q1PX61_KUEST</name>
<evidence type="ECO:0000313" key="2">
    <source>
        <dbReference type="EMBL" id="QII13701.1"/>
    </source>
</evidence>
<dbReference type="EMBL" id="CP049055">
    <property type="protein sequence ID" value="QII13701.1"/>
    <property type="molecule type" value="Genomic_DNA"/>
</dbReference>
<dbReference type="EMBL" id="CT573073">
    <property type="protein sequence ID" value="CAJ71812.1"/>
    <property type="molecule type" value="Genomic_DNA"/>
</dbReference>
<gene>
    <name evidence="2" type="ORF">KsCSTR_43220</name>
    <name evidence="1" type="ORF">kustc1067</name>
</gene>
<proteinExistence type="predicted"/>
<evidence type="ECO:0000313" key="1">
    <source>
        <dbReference type="EMBL" id="CAJ71812.1"/>
    </source>
</evidence>
<accession>Q1PX61</accession>
<dbReference type="Proteomes" id="UP000501926">
    <property type="component" value="Chromosome"/>
</dbReference>
<organism evidence="1">
    <name type="scientific">Kuenenia stuttgartiensis</name>
    <dbReference type="NCBI Taxonomy" id="174633"/>
    <lineage>
        <taxon>Bacteria</taxon>
        <taxon>Pseudomonadati</taxon>
        <taxon>Planctomycetota</taxon>
        <taxon>Candidatus Brocadiia</taxon>
        <taxon>Candidatus Brocadiales</taxon>
        <taxon>Candidatus Brocadiaceae</taxon>
        <taxon>Candidatus Kuenenia</taxon>
    </lineage>
</organism>
<dbReference type="AlphaFoldDB" id="Q1PX61"/>
<reference evidence="2 3" key="3">
    <citation type="submission" date="2020-02" db="EMBL/GenBank/DDBJ databases">
        <title>Newly sequenced genome of strain CSTR1 showed variability in Candidatus Kuenenia stuttgartiensis genomes.</title>
        <authorList>
            <person name="Ding C."/>
            <person name="Adrian L."/>
        </authorList>
    </citation>
    <scope>NUCLEOTIDE SEQUENCE [LARGE SCALE GENOMIC DNA]</scope>
    <source>
        <strain evidence="2 3">CSTR1</strain>
    </source>
</reference>